<name>A0A8J4DTQ5_9ACTN</name>
<organism evidence="2 3">
    <name type="scientific">Virgisporangium aliadipatigenens</name>
    <dbReference type="NCBI Taxonomy" id="741659"/>
    <lineage>
        <taxon>Bacteria</taxon>
        <taxon>Bacillati</taxon>
        <taxon>Actinomycetota</taxon>
        <taxon>Actinomycetes</taxon>
        <taxon>Micromonosporales</taxon>
        <taxon>Micromonosporaceae</taxon>
        <taxon>Virgisporangium</taxon>
    </lineage>
</organism>
<feature type="compositionally biased region" description="Low complexity" evidence="1">
    <location>
        <begin position="27"/>
        <end position="44"/>
    </location>
</feature>
<dbReference type="AlphaFoldDB" id="A0A8J4DTQ5"/>
<dbReference type="EMBL" id="BOPF01000025">
    <property type="protein sequence ID" value="GIJ49258.1"/>
    <property type="molecule type" value="Genomic_DNA"/>
</dbReference>
<evidence type="ECO:0000256" key="1">
    <source>
        <dbReference type="SAM" id="MobiDB-lite"/>
    </source>
</evidence>
<reference evidence="2" key="1">
    <citation type="submission" date="2021-01" db="EMBL/GenBank/DDBJ databases">
        <title>Whole genome shotgun sequence of Virgisporangium aliadipatigenens NBRC 105644.</title>
        <authorList>
            <person name="Komaki H."/>
            <person name="Tamura T."/>
        </authorList>
    </citation>
    <scope>NUCLEOTIDE SEQUENCE</scope>
    <source>
        <strain evidence="2">NBRC 105644</strain>
    </source>
</reference>
<gene>
    <name evidence="2" type="ORF">Val02_61440</name>
</gene>
<accession>A0A8J4DTQ5</accession>
<evidence type="ECO:0008006" key="4">
    <source>
        <dbReference type="Google" id="ProtNLM"/>
    </source>
</evidence>
<keyword evidence="3" id="KW-1185">Reference proteome</keyword>
<comment type="caution">
    <text evidence="2">The sequence shown here is derived from an EMBL/GenBank/DDBJ whole genome shotgun (WGS) entry which is preliminary data.</text>
</comment>
<evidence type="ECO:0000313" key="3">
    <source>
        <dbReference type="Proteomes" id="UP000619260"/>
    </source>
</evidence>
<dbReference type="PROSITE" id="PS51257">
    <property type="entry name" value="PROKAR_LIPOPROTEIN"/>
    <property type="match status" value="1"/>
</dbReference>
<feature type="region of interest" description="Disordered" evidence="1">
    <location>
        <begin position="21"/>
        <end position="57"/>
    </location>
</feature>
<dbReference type="Proteomes" id="UP000619260">
    <property type="component" value="Unassembled WGS sequence"/>
</dbReference>
<dbReference type="RefSeq" id="WP_203902724.1">
    <property type="nucleotide sequence ID" value="NZ_BOPF01000025.1"/>
</dbReference>
<sequence>MRRTATLILALGLLAGCEKAPEKPEVATLASDPATAASPSPAAAERPLIRTDTSPEEEERLWDVYLKCLADHGYTKAGGDAANGGGSSGAAPRPALPDPRDEELSAAAEAACGSKKPEQVWERAKRTDPQYADKLHAWVTCIRAQGIDAWENDGFLAFKSLPPENEMKKVDECQDKAFGKG</sequence>
<feature type="region of interest" description="Disordered" evidence="1">
    <location>
        <begin position="77"/>
        <end position="127"/>
    </location>
</feature>
<proteinExistence type="predicted"/>
<evidence type="ECO:0000313" key="2">
    <source>
        <dbReference type="EMBL" id="GIJ49258.1"/>
    </source>
</evidence>
<protein>
    <recommendedName>
        <fullName evidence="4">Lipoprotein</fullName>
    </recommendedName>
</protein>
<feature type="compositionally biased region" description="Basic and acidic residues" evidence="1">
    <location>
        <begin position="115"/>
        <end position="127"/>
    </location>
</feature>